<evidence type="ECO:0000313" key="10">
    <source>
        <dbReference type="EMBL" id="ETL27209.1"/>
    </source>
</evidence>
<keyword evidence="2" id="KW-0479">Metal-binding</keyword>
<reference evidence="10" key="1">
    <citation type="submission" date="2013-11" db="EMBL/GenBank/DDBJ databases">
        <title>The Genome Sequence of Phytophthora parasitica CJ05E6.</title>
        <authorList>
            <consortium name="The Broad Institute Genomics Platform"/>
            <person name="Russ C."/>
            <person name="Tyler B."/>
            <person name="Panabieres F."/>
            <person name="Shan W."/>
            <person name="Tripathy S."/>
            <person name="Grunwald N."/>
            <person name="Machado M."/>
            <person name="Johnson C.S."/>
            <person name="Arredondo F."/>
            <person name="Hong C."/>
            <person name="Coffey M."/>
            <person name="Young S.K."/>
            <person name="Zeng Q."/>
            <person name="Gargeya S."/>
            <person name="Fitzgerald M."/>
            <person name="Abouelleil A."/>
            <person name="Alvarado L."/>
            <person name="Chapman S.B."/>
            <person name="Gainer-Dewar J."/>
            <person name="Goldberg J."/>
            <person name="Griggs A."/>
            <person name="Gujja S."/>
            <person name="Hansen M."/>
            <person name="Howarth C."/>
            <person name="Imamovic A."/>
            <person name="Ireland A."/>
            <person name="Larimer J."/>
            <person name="McCowan C."/>
            <person name="Murphy C."/>
            <person name="Pearson M."/>
            <person name="Poon T.W."/>
            <person name="Priest M."/>
            <person name="Roberts A."/>
            <person name="Saif S."/>
            <person name="Shea T."/>
            <person name="Sykes S."/>
            <person name="Wortman J."/>
            <person name="Nusbaum C."/>
            <person name="Birren B."/>
        </authorList>
    </citation>
    <scope>NUCLEOTIDE SEQUENCE [LARGE SCALE GENOMIC DNA]</scope>
    <source>
        <strain evidence="10">CJ05E6</strain>
    </source>
</reference>
<feature type="coiled-coil region" evidence="6">
    <location>
        <begin position="1031"/>
        <end position="1074"/>
    </location>
</feature>
<keyword evidence="4" id="KW-0862">Zinc</keyword>
<sequence>MTLSKWQAPTELARPTPPEAKSSPGRRTSSHHHAAGKRFTVRDGFHLKFRNAEAQAAIDAQLTTRGESPDPLALPESDDNLNKIRPGPTKQEIIPALQSPKRILLTEGKSNNNLEGQNRNDVSTDREKLIDGTNYTTSTAVAVLNQLLQPEYSNQDSGRTTSREGTSGEVRAALRAPAEWLIYRHRPSETKHRKQQKVDKLLHEVLHEPQGSQKVVGMKQDEVRAPMRPRYQSTLDSTYTQRVAAARPQNHQQWEYKHNCHGELLRPLTETERGLLQSREDNNKAVDKLLVSLFQPPNASATRPTAETSFMKPNTPTNRFSTRRSMMRHETAVALRSRNLVSRMNELRSLPQLLEQMEALQLWKKQQQIAEHGVNIVARNRINSTLQVLQKPPQTPLLPSVTDHKMHQASKRKQELDAAKEQNVKRIVVRWQQHHEQRVERARRVHVQSRWLLVVALTESSNKWLTRFHEFRQKRNELVRIIMIKRLQRYWRQRALIQQNSLQLLHFESSSPLSSAFFRMPVVIRAVNKLQRSIRAWLERKHHRERKECVALIVIAWFEFQDVKFRRIILRFRKRVRDFQTMWRAWRAITAARIKLLLLVWAKLERKIKRRHGVVTFSMPNDPRQLKGSTEEADSGLRAGKGLTILDMLQRSTAESPLNQQHKQLEDMHRHFRNGGSVHSPIGAVSPGSLALHSPISTNSPSVGFQASGSIDNSHVRQDLQLRNNMEEEFQLVMYDVYTTRQNLSPKWSKSTIGPKQSPRNSSLLIQSSPLQLPSASSNMMPAPPASRKVPHQLKVSVLRKLLSEKRKMYSDARDREREAWAAARKQMRSQAFRYDVLDELAAFQQLQAKYTTFLVLHSITETEMVRLIHQTQIEAYAAESAATNQLSHRNSIQDVVGGRRKSLLPGVVTNTRVHHLNFEGWRENSCPHFITGAMMPPPSVHRSPLKRLSLSPPVWKDQLRQRCLQRLKRDRSELLAKLRRPGARTSVSEEIQRLVAHEQHDASLSTSTAASVDDLLLMGRLKESDYLEIVHALEDALRQETEEEMDEDEELRLAEHMAELEDAELEAMLANMDLMDESQQPQQSSPEEQHQEFISVLCPICKADYLREHADTQTSVPFVTCGCGFTFHVKYVYHSVLEDFQDKIVNAFMTHRDSCCADPTFEKRATLDSDADVLCIKCAHCGCDHALP</sequence>
<evidence type="ECO:0000256" key="6">
    <source>
        <dbReference type="SAM" id="Coils"/>
    </source>
</evidence>
<dbReference type="Pfam" id="PF14768">
    <property type="entry name" value="RPA_interact_C"/>
    <property type="match status" value="1"/>
</dbReference>
<feature type="domain" description="RPA-interacting protein C-terminal" evidence="9">
    <location>
        <begin position="1098"/>
        <end position="1184"/>
    </location>
</feature>
<dbReference type="VEuPathDB" id="FungiDB:PPTG_17712"/>
<dbReference type="InterPro" id="IPR028156">
    <property type="entry name" value="RIP"/>
</dbReference>
<evidence type="ECO:0000256" key="1">
    <source>
        <dbReference type="ARBA" id="ARBA00004123"/>
    </source>
</evidence>
<dbReference type="InterPro" id="IPR028159">
    <property type="entry name" value="RPA_interact_C_dom"/>
</dbReference>
<dbReference type="Pfam" id="PF14766">
    <property type="entry name" value="RPA_interact_N"/>
    <property type="match status" value="1"/>
</dbReference>
<keyword evidence="3" id="KW-0863">Zinc-finger</keyword>
<dbReference type="EMBL" id="KI676006">
    <property type="protein sequence ID" value="ETL27209.1"/>
    <property type="molecule type" value="Genomic_DNA"/>
</dbReference>
<evidence type="ECO:0000259" key="9">
    <source>
        <dbReference type="Pfam" id="PF14768"/>
    </source>
</evidence>
<organism evidence="10">
    <name type="scientific">Phytophthora nicotianae</name>
    <name type="common">Potato buckeye rot agent</name>
    <name type="synonym">Phytophthora parasitica</name>
    <dbReference type="NCBI Taxonomy" id="4792"/>
    <lineage>
        <taxon>Eukaryota</taxon>
        <taxon>Sar</taxon>
        <taxon>Stramenopiles</taxon>
        <taxon>Oomycota</taxon>
        <taxon>Peronosporomycetes</taxon>
        <taxon>Peronosporales</taxon>
        <taxon>Peronosporaceae</taxon>
        <taxon>Phytophthora</taxon>
    </lineage>
</organism>
<evidence type="ECO:0008006" key="11">
    <source>
        <dbReference type="Google" id="ProtNLM"/>
    </source>
</evidence>
<evidence type="ECO:0000256" key="7">
    <source>
        <dbReference type="SAM" id="MobiDB-lite"/>
    </source>
</evidence>
<protein>
    <recommendedName>
        <fullName evidence="11">RPA-interacting protein N-terminal domain-containing protein</fullName>
    </recommendedName>
</protein>
<dbReference type="AlphaFoldDB" id="W2HZ26"/>
<dbReference type="GO" id="GO:0008270">
    <property type="term" value="F:zinc ion binding"/>
    <property type="evidence" value="ECO:0007669"/>
    <property type="project" value="UniProtKB-KW"/>
</dbReference>
<feature type="region of interest" description="Disordered" evidence="7">
    <location>
        <begin position="1"/>
        <end position="38"/>
    </location>
</feature>
<evidence type="ECO:0000259" key="8">
    <source>
        <dbReference type="Pfam" id="PF14766"/>
    </source>
</evidence>
<name>W2HZ26_PHYNI</name>
<dbReference type="PANTHER" id="PTHR31742">
    <property type="entry name" value="RPA-INTERACTING PROTEIN RPAIN"/>
    <property type="match status" value="1"/>
</dbReference>
<dbReference type="InterPro" id="IPR028158">
    <property type="entry name" value="RPA_interact_N_dom"/>
</dbReference>
<accession>W2HZ26</accession>
<proteinExistence type="predicted"/>
<keyword evidence="6" id="KW-0175">Coiled coil</keyword>
<feature type="region of interest" description="Disordered" evidence="7">
    <location>
        <begin position="62"/>
        <end position="87"/>
    </location>
</feature>
<dbReference type="PROSITE" id="PS50096">
    <property type="entry name" value="IQ"/>
    <property type="match status" value="1"/>
</dbReference>
<dbReference type="GO" id="GO:0006606">
    <property type="term" value="P:protein import into nucleus"/>
    <property type="evidence" value="ECO:0007669"/>
    <property type="project" value="TreeGrafter"/>
</dbReference>
<feature type="domain" description="RPA-interacting protein N-terminal" evidence="8">
    <location>
        <begin position="942"/>
        <end position="982"/>
    </location>
</feature>
<keyword evidence="5" id="KW-0539">Nucleus</keyword>
<evidence type="ECO:0000256" key="5">
    <source>
        <dbReference type="ARBA" id="ARBA00023242"/>
    </source>
</evidence>
<dbReference type="VEuPathDB" id="FungiDB:PPTG_17714"/>
<feature type="region of interest" description="Disordered" evidence="7">
    <location>
        <begin position="298"/>
        <end position="320"/>
    </location>
</feature>
<evidence type="ECO:0000256" key="4">
    <source>
        <dbReference type="ARBA" id="ARBA00022833"/>
    </source>
</evidence>
<comment type="subcellular location">
    <subcellularLocation>
        <location evidence="1">Nucleus</location>
    </subcellularLocation>
</comment>
<dbReference type="Proteomes" id="UP000053864">
    <property type="component" value="Unassembled WGS sequence"/>
</dbReference>
<evidence type="ECO:0000256" key="3">
    <source>
        <dbReference type="ARBA" id="ARBA00022771"/>
    </source>
</evidence>
<dbReference type="GO" id="GO:0005634">
    <property type="term" value="C:nucleus"/>
    <property type="evidence" value="ECO:0007669"/>
    <property type="project" value="UniProtKB-SubCell"/>
</dbReference>
<gene>
    <name evidence="10" type="ORF">L916_19223</name>
</gene>
<dbReference type="PANTHER" id="PTHR31742:SF1">
    <property type="entry name" value="RPA-INTERACTING PROTEIN"/>
    <property type="match status" value="1"/>
</dbReference>
<evidence type="ECO:0000256" key="2">
    <source>
        <dbReference type="ARBA" id="ARBA00022723"/>
    </source>
</evidence>